<evidence type="ECO:0000313" key="4">
    <source>
        <dbReference type="Proteomes" id="UP001153069"/>
    </source>
</evidence>
<keyword evidence="2" id="KW-0472">Membrane</keyword>
<organism evidence="3 4">
    <name type="scientific">Seminavis robusta</name>
    <dbReference type="NCBI Taxonomy" id="568900"/>
    <lineage>
        <taxon>Eukaryota</taxon>
        <taxon>Sar</taxon>
        <taxon>Stramenopiles</taxon>
        <taxon>Ochrophyta</taxon>
        <taxon>Bacillariophyta</taxon>
        <taxon>Bacillariophyceae</taxon>
        <taxon>Bacillariophycidae</taxon>
        <taxon>Naviculales</taxon>
        <taxon>Naviculaceae</taxon>
        <taxon>Seminavis</taxon>
    </lineage>
</organism>
<sequence length="280" mass="32546">MARGADAKLRRRQKRKNENEEVTNMFNVTSDSDDDSDNDQQQDNGEEKKEKKSKKEEPEQRIPKKNPGIKTTPLILLIMMVGTTILPALIYASDMIANYAQKHHVLGSIGFRLGVGAVPRQRVLSFYEKHDPNKIEEVPNILAKHYGDYPKLVKKLERKYQDYGYFLGWEEDEAPLTLALEQIAETREYFVNQYWNRYAPQILKTAARNIRYNLAFVYKKGSKAWKRQVWPILEPFLGVPKGAEKQRRKDAKEAKARKEARTGGAGTRRKNRDYRDDVEE</sequence>
<gene>
    <name evidence="3" type="ORF">SEMRO_861_G212310.1</name>
</gene>
<reference evidence="3" key="1">
    <citation type="submission" date="2020-06" db="EMBL/GenBank/DDBJ databases">
        <authorList>
            <consortium name="Plant Systems Biology data submission"/>
        </authorList>
    </citation>
    <scope>NUCLEOTIDE SEQUENCE</scope>
    <source>
        <strain evidence="3">D6</strain>
    </source>
</reference>
<protein>
    <submittedName>
        <fullName evidence="3">Uncharacterized protein</fullName>
    </submittedName>
</protein>
<evidence type="ECO:0000256" key="2">
    <source>
        <dbReference type="SAM" id="Phobius"/>
    </source>
</evidence>
<feature type="compositionally biased region" description="Basic and acidic residues" evidence="1">
    <location>
        <begin position="242"/>
        <end position="261"/>
    </location>
</feature>
<keyword evidence="2" id="KW-0812">Transmembrane</keyword>
<keyword evidence="2" id="KW-1133">Transmembrane helix</keyword>
<dbReference type="OrthoDB" id="164285at2759"/>
<accession>A0A9N8HJH7</accession>
<proteinExistence type="predicted"/>
<dbReference type="AlphaFoldDB" id="A0A9N8HJH7"/>
<feature type="region of interest" description="Disordered" evidence="1">
    <location>
        <begin position="1"/>
        <end position="67"/>
    </location>
</feature>
<name>A0A9N8HJH7_9STRA</name>
<evidence type="ECO:0000256" key="1">
    <source>
        <dbReference type="SAM" id="MobiDB-lite"/>
    </source>
</evidence>
<feature type="transmembrane region" description="Helical" evidence="2">
    <location>
        <begin position="74"/>
        <end position="92"/>
    </location>
</feature>
<feature type="region of interest" description="Disordered" evidence="1">
    <location>
        <begin position="242"/>
        <end position="280"/>
    </location>
</feature>
<feature type="compositionally biased region" description="Basic and acidic residues" evidence="1">
    <location>
        <begin position="45"/>
        <end position="62"/>
    </location>
</feature>
<dbReference type="EMBL" id="CAICTM010000860">
    <property type="protein sequence ID" value="CAB9517508.1"/>
    <property type="molecule type" value="Genomic_DNA"/>
</dbReference>
<evidence type="ECO:0000313" key="3">
    <source>
        <dbReference type="EMBL" id="CAB9517508.1"/>
    </source>
</evidence>
<dbReference type="Proteomes" id="UP001153069">
    <property type="component" value="Unassembled WGS sequence"/>
</dbReference>
<comment type="caution">
    <text evidence="3">The sequence shown here is derived from an EMBL/GenBank/DDBJ whole genome shotgun (WGS) entry which is preliminary data.</text>
</comment>
<keyword evidence="4" id="KW-1185">Reference proteome</keyword>
<feature type="compositionally biased region" description="Acidic residues" evidence="1">
    <location>
        <begin position="31"/>
        <end position="40"/>
    </location>
</feature>